<dbReference type="PANTHER" id="PTHR12149">
    <property type="entry name" value="FRUCTOSAMINE 3 KINASE-RELATED PROTEIN"/>
    <property type="match status" value="1"/>
</dbReference>
<dbReference type="Gene3D" id="3.90.1200.10">
    <property type="match status" value="1"/>
</dbReference>
<accession>A0AAD7AKZ4</accession>
<dbReference type="InterPro" id="IPR016477">
    <property type="entry name" value="Fructo-/Ketosamine-3-kinase"/>
</dbReference>
<dbReference type="GO" id="GO:0016301">
    <property type="term" value="F:kinase activity"/>
    <property type="evidence" value="ECO:0007669"/>
    <property type="project" value="UniProtKB-UniRule"/>
</dbReference>
<dbReference type="InterPro" id="IPR011009">
    <property type="entry name" value="Kinase-like_dom_sf"/>
</dbReference>
<proteinExistence type="inferred from homology"/>
<dbReference type="EC" id="2.7.1.172" evidence="1"/>
<comment type="caution">
    <text evidence="4">The sequence shown here is derived from an EMBL/GenBank/DDBJ whole genome shotgun (WGS) entry which is preliminary data.</text>
</comment>
<comment type="catalytic activity">
    <reaction evidence="2">
        <text>N(6)-D-ribulosyl-L-lysyl-[protein] + ATP = N(6)-(3-O-phospho-D-ribulosyl)-L-lysyl-[protein] + ADP + H(+)</text>
        <dbReference type="Rhea" id="RHEA:48432"/>
        <dbReference type="Rhea" id="RHEA-COMP:12103"/>
        <dbReference type="Rhea" id="RHEA-COMP:12104"/>
        <dbReference type="ChEBI" id="CHEBI:15378"/>
        <dbReference type="ChEBI" id="CHEBI:30616"/>
        <dbReference type="ChEBI" id="CHEBI:90418"/>
        <dbReference type="ChEBI" id="CHEBI:90420"/>
        <dbReference type="ChEBI" id="CHEBI:456216"/>
        <dbReference type="EC" id="2.7.1.172"/>
    </reaction>
    <physiologicalReaction direction="left-to-right" evidence="2">
        <dbReference type="Rhea" id="RHEA:48433"/>
    </physiologicalReaction>
</comment>
<evidence type="ECO:0000313" key="5">
    <source>
        <dbReference type="Proteomes" id="UP001218218"/>
    </source>
</evidence>
<dbReference type="PIRSF" id="PIRSF006221">
    <property type="entry name" value="Ketosamine-3-kinase"/>
    <property type="match status" value="1"/>
</dbReference>
<sequence length="295" mass="32396">MSIHPILLKQLQKLESDAEFTVQSSRSNRITSSTGKQYFAKIGLEHEEEQYIGEAESLKHIAAAAPGLAPSVAASGLDGKKPYLITEYKDLTSLSNAAAGRLGKRLATELHAYKGLDGFGFGVPTYCGATRLQNGWFDRWDDCFSAMIGDLLTQLKKKGGFAALCAKGEKIRTDVIPVLLGPLIIQPVLLHGDLWSGNMGTEASSGEPIIFDPPSFYGHNEADLAIARIFGGVPKTFFETYEQHHPKTDPIDQYELRGYLYELFHYLNHTLLFGGHYASSAETKMDILLQAVAKL</sequence>
<protein>
    <recommendedName>
        <fullName evidence="1">protein-ribulosamine 3-kinase</fullName>
        <ecNumber evidence="1">2.7.1.172</ecNumber>
    </recommendedName>
</protein>
<evidence type="ECO:0000256" key="2">
    <source>
        <dbReference type="ARBA" id="ARBA00048655"/>
    </source>
</evidence>
<dbReference type="PANTHER" id="PTHR12149:SF8">
    <property type="entry name" value="PROTEIN-RIBULOSAMINE 3-KINASE"/>
    <property type="match status" value="1"/>
</dbReference>
<evidence type="ECO:0000256" key="1">
    <source>
        <dbReference type="ARBA" id="ARBA00011961"/>
    </source>
</evidence>
<reference evidence="4" key="1">
    <citation type="submission" date="2023-03" db="EMBL/GenBank/DDBJ databases">
        <title>Massive genome expansion in bonnet fungi (Mycena s.s.) driven by repeated elements and novel gene families across ecological guilds.</title>
        <authorList>
            <consortium name="Lawrence Berkeley National Laboratory"/>
            <person name="Harder C.B."/>
            <person name="Miyauchi S."/>
            <person name="Viragh M."/>
            <person name="Kuo A."/>
            <person name="Thoen E."/>
            <person name="Andreopoulos B."/>
            <person name="Lu D."/>
            <person name="Skrede I."/>
            <person name="Drula E."/>
            <person name="Henrissat B."/>
            <person name="Morin E."/>
            <person name="Kohler A."/>
            <person name="Barry K."/>
            <person name="LaButti K."/>
            <person name="Morin E."/>
            <person name="Salamov A."/>
            <person name="Lipzen A."/>
            <person name="Mereny Z."/>
            <person name="Hegedus B."/>
            <person name="Baldrian P."/>
            <person name="Stursova M."/>
            <person name="Weitz H."/>
            <person name="Taylor A."/>
            <person name="Grigoriev I.V."/>
            <person name="Nagy L.G."/>
            <person name="Martin F."/>
            <person name="Kauserud H."/>
        </authorList>
    </citation>
    <scope>NUCLEOTIDE SEQUENCE</scope>
    <source>
        <strain evidence="4">CBHHK002</strain>
    </source>
</reference>
<dbReference type="GO" id="GO:0102193">
    <property type="term" value="F:protein-ribulosamine 3-kinase activity"/>
    <property type="evidence" value="ECO:0007669"/>
    <property type="project" value="UniProtKB-EC"/>
</dbReference>
<evidence type="ECO:0000256" key="3">
    <source>
        <dbReference type="PIRNR" id="PIRNR006221"/>
    </source>
</evidence>
<dbReference type="Proteomes" id="UP001218218">
    <property type="component" value="Unassembled WGS sequence"/>
</dbReference>
<dbReference type="SUPFAM" id="SSF56112">
    <property type="entry name" value="Protein kinase-like (PK-like)"/>
    <property type="match status" value="1"/>
</dbReference>
<dbReference type="EMBL" id="JARIHO010000005">
    <property type="protein sequence ID" value="KAJ7361543.1"/>
    <property type="molecule type" value="Genomic_DNA"/>
</dbReference>
<comment type="similarity">
    <text evidence="3">Belongs to the fructosamine kinase family.</text>
</comment>
<keyword evidence="3 4" id="KW-0418">Kinase</keyword>
<dbReference type="Pfam" id="PF03881">
    <property type="entry name" value="Fructosamin_kin"/>
    <property type="match status" value="1"/>
</dbReference>
<evidence type="ECO:0000313" key="4">
    <source>
        <dbReference type="EMBL" id="KAJ7361543.1"/>
    </source>
</evidence>
<keyword evidence="5" id="KW-1185">Reference proteome</keyword>
<gene>
    <name evidence="4" type="ORF">DFH08DRAFT_911240</name>
</gene>
<organism evidence="4 5">
    <name type="scientific">Mycena albidolilacea</name>
    <dbReference type="NCBI Taxonomy" id="1033008"/>
    <lineage>
        <taxon>Eukaryota</taxon>
        <taxon>Fungi</taxon>
        <taxon>Dikarya</taxon>
        <taxon>Basidiomycota</taxon>
        <taxon>Agaricomycotina</taxon>
        <taxon>Agaricomycetes</taxon>
        <taxon>Agaricomycetidae</taxon>
        <taxon>Agaricales</taxon>
        <taxon>Marasmiineae</taxon>
        <taxon>Mycenaceae</taxon>
        <taxon>Mycena</taxon>
    </lineage>
</organism>
<dbReference type="AlphaFoldDB" id="A0AAD7AKZ4"/>
<keyword evidence="3" id="KW-0808">Transferase</keyword>
<name>A0AAD7AKZ4_9AGAR</name>